<reference evidence="8 9" key="1">
    <citation type="submission" date="2015-01" db="EMBL/GenBank/DDBJ databases">
        <title>The Genome Sequence of Fonsecaea pedrosoi CBS 271.37.</title>
        <authorList>
            <consortium name="The Broad Institute Genomics Platform"/>
            <person name="Cuomo C."/>
            <person name="de Hoog S."/>
            <person name="Gorbushina A."/>
            <person name="Stielow B."/>
            <person name="Teixiera M."/>
            <person name="Abouelleil A."/>
            <person name="Chapman S.B."/>
            <person name="Priest M."/>
            <person name="Young S.K."/>
            <person name="Wortman J."/>
            <person name="Nusbaum C."/>
            <person name="Birren B."/>
        </authorList>
    </citation>
    <scope>NUCLEOTIDE SEQUENCE [LARGE SCALE GENOMIC DNA]</scope>
    <source>
        <strain evidence="8 9">CBS 271.37</strain>
    </source>
</reference>
<dbReference type="SMART" id="SM00014">
    <property type="entry name" value="acidPPc"/>
    <property type="match status" value="1"/>
</dbReference>
<evidence type="ECO:0000256" key="4">
    <source>
        <dbReference type="ARBA" id="ARBA00022989"/>
    </source>
</evidence>
<dbReference type="GO" id="GO:0006644">
    <property type="term" value="P:phospholipid metabolic process"/>
    <property type="evidence" value="ECO:0007669"/>
    <property type="project" value="InterPro"/>
</dbReference>
<dbReference type="EMBL" id="KN846971">
    <property type="protein sequence ID" value="KIW82476.1"/>
    <property type="molecule type" value="Genomic_DNA"/>
</dbReference>
<dbReference type="AlphaFoldDB" id="A0A0D2DXH8"/>
<keyword evidence="5 6" id="KW-0472">Membrane</keyword>
<evidence type="ECO:0000313" key="9">
    <source>
        <dbReference type="Proteomes" id="UP000053029"/>
    </source>
</evidence>
<evidence type="ECO:0000256" key="2">
    <source>
        <dbReference type="ARBA" id="ARBA00008816"/>
    </source>
</evidence>
<feature type="transmembrane region" description="Helical" evidence="6">
    <location>
        <begin position="211"/>
        <end position="234"/>
    </location>
</feature>
<dbReference type="RefSeq" id="XP_013286284.1">
    <property type="nucleotide sequence ID" value="XM_013430830.1"/>
</dbReference>
<dbReference type="PANTHER" id="PTHR10165">
    <property type="entry name" value="LIPID PHOSPHATE PHOSPHATASE"/>
    <property type="match status" value="1"/>
</dbReference>
<protein>
    <recommendedName>
        <fullName evidence="7">Phosphatidic acid phosphatase type 2/haloperoxidase domain-containing protein</fullName>
    </recommendedName>
</protein>
<dbReference type="InterPro" id="IPR036938">
    <property type="entry name" value="PAP2/HPO_sf"/>
</dbReference>
<dbReference type="Proteomes" id="UP000053029">
    <property type="component" value="Unassembled WGS sequence"/>
</dbReference>
<evidence type="ECO:0000256" key="3">
    <source>
        <dbReference type="ARBA" id="ARBA00022692"/>
    </source>
</evidence>
<evidence type="ECO:0000313" key="8">
    <source>
        <dbReference type="EMBL" id="KIW82476.1"/>
    </source>
</evidence>
<dbReference type="HOGENOM" id="CLU_021458_2_0_1"/>
<name>A0A0D2DXH8_9EURO</name>
<dbReference type="Pfam" id="PF01569">
    <property type="entry name" value="PAP2"/>
    <property type="match status" value="1"/>
</dbReference>
<sequence>MVAAVKTVNGLSSLASGIGRVSKRLIASYILDWILILGTAAVGGAFSKIHGNKRPFSLQDPDISYPYHEDTVTVPVLIVVAIVAPGVITAAISLLFIPGPTAHRSTPKALLWRRKLWEWNAAWMGLGVALAGAFVITEGLKDLAGKPRPFLLAVCDPDLSPEAIRRHRVGGLGTSLDSATPILVDWHICRTTDQSKLRNAFASWPSGHSSFSWAGMLYLTFFICAKFAVQIPFLSPSSDSARQMLAFDEEEELGKGSITTSSSHQRALPPRNQAAAPPIYLLIIAFIPIAVAMFISVSRYFDNRHAGFDIISGSVLGIFTAWLGFRWYHLPIQGGSGWAWGARSRDRAFWLGVGRAGYVGDEGWEAAKLTAHNRGLEAGQQVTTGGLPDQQDATETVVANRV</sequence>
<feature type="transmembrane region" description="Helical" evidence="6">
    <location>
        <begin position="307"/>
        <end position="325"/>
    </location>
</feature>
<evidence type="ECO:0000259" key="7">
    <source>
        <dbReference type="SMART" id="SM00014"/>
    </source>
</evidence>
<dbReference type="Gene3D" id="1.20.144.10">
    <property type="entry name" value="Phosphatidic acid phosphatase type 2/haloperoxidase"/>
    <property type="match status" value="1"/>
</dbReference>
<evidence type="ECO:0000256" key="1">
    <source>
        <dbReference type="ARBA" id="ARBA00004141"/>
    </source>
</evidence>
<keyword evidence="3 6" id="KW-0812">Transmembrane</keyword>
<dbReference type="OrthoDB" id="10030083at2759"/>
<dbReference type="GO" id="GO:0016020">
    <property type="term" value="C:membrane"/>
    <property type="evidence" value="ECO:0007669"/>
    <property type="project" value="UniProtKB-SubCell"/>
</dbReference>
<dbReference type="SUPFAM" id="SSF48317">
    <property type="entry name" value="Acid phosphatase/Vanadium-dependent haloperoxidase"/>
    <property type="match status" value="1"/>
</dbReference>
<dbReference type="GO" id="GO:0046839">
    <property type="term" value="P:phospholipid dephosphorylation"/>
    <property type="evidence" value="ECO:0007669"/>
    <property type="project" value="TreeGrafter"/>
</dbReference>
<gene>
    <name evidence="8" type="ORF">Z517_05503</name>
</gene>
<feature type="transmembrane region" description="Helical" evidence="6">
    <location>
        <begin position="279"/>
        <end position="301"/>
    </location>
</feature>
<feature type="transmembrane region" description="Helical" evidence="6">
    <location>
        <begin position="117"/>
        <end position="136"/>
    </location>
</feature>
<feature type="transmembrane region" description="Helical" evidence="6">
    <location>
        <begin position="26"/>
        <end position="46"/>
    </location>
</feature>
<dbReference type="CDD" id="cd03390">
    <property type="entry name" value="PAP2_containing_1_like"/>
    <property type="match status" value="1"/>
</dbReference>
<dbReference type="VEuPathDB" id="FungiDB:Z517_05503"/>
<dbReference type="FunFam" id="1.20.144.10:FF:000042">
    <property type="entry name" value="PAP2 domain protein"/>
    <property type="match status" value="1"/>
</dbReference>
<accession>A0A0D2DXH8</accession>
<keyword evidence="9" id="KW-1185">Reference proteome</keyword>
<comment type="similarity">
    <text evidence="2">Belongs to the PA-phosphatase related phosphoesterase family.</text>
</comment>
<organism evidence="8 9">
    <name type="scientific">Fonsecaea pedrosoi CBS 271.37</name>
    <dbReference type="NCBI Taxonomy" id="1442368"/>
    <lineage>
        <taxon>Eukaryota</taxon>
        <taxon>Fungi</taxon>
        <taxon>Dikarya</taxon>
        <taxon>Ascomycota</taxon>
        <taxon>Pezizomycotina</taxon>
        <taxon>Eurotiomycetes</taxon>
        <taxon>Chaetothyriomycetidae</taxon>
        <taxon>Chaetothyriales</taxon>
        <taxon>Herpotrichiellaceae</taxon>
        <taxon>Fonsecaea</taxon>
    </lineage>
</organism>
<evidence type="ECO:0000256" key="6">
    <source>
        <dbReference type="SAM" id="Phobius"/>
    </source>
</evidence>
<dbReference type="GeneID" id="25304993"/>
<proteinExistence type="inferred from homology"/>
<dbReference type="InterPro" id="IPR000326">
    <property type="entry name" value="PAP2/HPO"/>
</dbReference>
<comment type="subcellular location">
    <subcellularLocation>
        <location evidence="1">Membrane</location>
        <topology evidence="1">Multi-pass membrane protein</topology>
    </subcellularLocation>
</comment>
<dbReference type="GO" id="GO:0008195">
    <property type="term" value="F:phosphatidate phosphatase activity"/>
    <property type="evidence" value="ECO:0007669"/>
    <property type="project" value="TreeGrafter"/>
</dbReference>
<dbReference type="PANTHER" id="PTHR10165:SF154">
    <property type="entry name" value="PAP2 DOMAIN PROTEIN (AFU_ORTHOLOGUE AFUA_1G09730)"/>
    <property type="match status" value="1"/>
</dbReference>
<dbReference type="InterPro" id="IPR043216">
    <property type="entry name" value="PAP-like"/>
</dbReference>
<feature type="domain" description="Phosphatidic acid phosphatase type 2/haloperoxidase" evidence="7">
    <location>
        <begin position="121"/>
        <end position="325"/>
    </location>
</feature>
<keyword evidence="4 6" id="KW-1133">Transmembrane helix</keyword>
<evidence type="ECO:0000256" key="5">
    <source>
        <dbReference type="ARBA" id="ARBA00023136"/>
    </source>
</evidence>
<dbReference type="STRING" id="1442368.A0A0D2DXH8"/>
<feature type="transmembrane region" description="Helical" evidence="6">
    <location>
        <begin position="74"/>
        <end position="97"/>
    </location>
</feature>